<keyword evidence="2" id="KW-0812">Transmembrane</keyword>
<gene>
    <name evidence="3" type="ORF">F4559_006123</name>
</gene>
<dbReference type="RefSeq" id="WP_184674518.1">
    <property type="nucleotide sequence ID" value="NZ_BAABAI010000006.1"/>
</dbReference>
<accession>A0A7W7WYP4</accession>
<keyword evidence="4" id="KW-1185">Reference proteome</keyword>
<name>A0A7W7WYP4_9PSEU</name>
<evidence type="ECO:0000256" key="2">
    <source>
        <dbReference type="SAM" id="Phobius"/>
    </source>
</evidence>
<reference evidence="3 4" key="1">
    <citation type="submission" date="2020-08" db="EMBL/GenBank/DDBJ databases">
        <title>Sequencing the genomes of 1000 actinobacteria strains.</title>
        <authorList>
            <person name="Klenk H.-P."/>
        </authorList>
    </citation>
    <scope>NUCLEOTIDE SEQUENCE [LARGE SCALE GENOMIC DNA]</scope>
    <source>
        <strain evidence="3 4">DSM 45084</strain>
    </source>
</reference>
<dbReference type="Proteomes" id="UP000542674">
    <property type="component" value="Unassembled WGS sequence"/>
</dbReference>
<keyword evidence="2" id="KW-0472">Membrane</keyword>
<sequence length="203" mass="21534">MSTDAPNQPQPQYPQQPFQQQPQFNQAPAAQVPQEPKKRGVLGRILSALIGIAVVAAVGYGIKYFTSDAAQTKAGDCASLTGTTSKPEYKTVDCGAAEANYIVGKALNTSEKCDGDYDEYIETGRGPQTRLCLVPKLEEGKCYNLQGSTMGYPAVACGGGGDVLKLVKQVKDVADTAQCDFVEGALAFQEPKLTLCFEPTEGA</sequence>
<keyword evidence="2" id="KW-1133">Transmembrane helix</keyword>
<organism evidence="3 4">
    <name type="scientific">Saccharothrix violaceirubra</name>
    <dbReference type="NCBI Taxonomy" id="413306"/>
    <lineage>
        <taxon>Bacteria</taxon>
        <taxon>Bacillati</taxon>
        <taxon>Actinomycetota</taxon>
        <taxon>Actinomycetes</taxon>
        <taxon>Pseudonocardiales</taxon>
        <taxon>Pseudonocardiaceae</taxon>
        <taxon>Saccharothrix</taxon>
    </lineage>
</organism>
<feature type="compositionally biased region" description="Low complexity" evidence="1">
    <location>
        <begin position="15"/>
        <end position="34"/>
    </location>
</feature>
<evidence type="ECO:0000313" key="3">
    <source>
        <dbReference type="EMBL" id="MBB4968764.1"/>
    </source>
</evidence>
<comment type="caution">
    <text evidence="3">The sequence shown here is derived from an EMBL/GenBank/DDBJ whole genome shotgun (WGS) entry which is preliminary data.</text>
</comment>
<feature type="transmembrane region" description="Helical" evidence="2">
    <location>
        <begin position="41"/>
        <end position="62"/>
    </location>
</feature>
<protein>
    <submittedName>
        <fullName evidence="3">Uncharacterized protein</fullName>
    </submittedName>
</protein>
<proteinExistence type="predicted"/>
<dbReference type="EMBL" id="JACHJS010000001">
    <property type="protein sequence ID" value="MBB4968764.1"/>
    <property type="molecule type" value="Genomic_DNA"/>
</dbReference>
<evidence type="ECO:0000313" key="4">
    <source>
        <dbReference type="Proteomes" id="UP000542674"/>
    </source>
</evidence>
<evidence type="ECO:0000256" key="1">
    <source>
        <dbReference type="SAM" id="MobiDB-lite"/>
    </source>
</evidence>
<feature type="region of interest" description="Disordered" evidence="1">
    <location>
        <begin position="1"/>
        <end position="35"/>
    </location>
</feature>
<dbReference type="AlphaFoldDB" id="A0A7W7WYP4"/>